<keyword evidence="4 8" id="KW-0611">Plant defense</keyword>
<evidence type="ECO:0000256" key="5">
    <source>
        <dbReference type="ARBA" id="ARBA00022989"/>
    </source>
</evidence>
<dbReference type="STRING" id="3750.A0A498KDS9"/>
<dbReference type="GO" id="GO:0006952">
    <property type="term" value="P:defense response"/>
    <property type="evidence" value="ECO:0007669"/>
    <property type="project" value="UniProtKB-KW"/>
</dbReference>
<evidence type="ECO:0000256" key="6">
    <source>
        <dbReference type="ARBA" id="ARBA00023136"/>
    </source>
</evidence>
<evidence type="ECO:0000256" key="10">
    <source>
        <dbReference type="SAM" id="Phobius"/>
    </source>
</evidence>
<feature type="transmembrane region" description="Helical" evidence="10">
    <location>
        <begin position="372"/>
        <end position="403"/>
    </location>
</feature>
<evidence type="ECO:0000313" key="12">
    <source>
        <dbReference type="Proteomes" id="UP000290289"/>
    </source>
</evidence>
<dbReference type="GO" id="GO:0005516">
    <property type="term" value="F:calmodulin binding"/>
    <property type="evidence" value="ECO:0007669"/>
    <property type="project" value="UniProtKB-KW"/>
</dbReference>
<proteinExistence type="inferred from homology"/>
<evidence type="ECO:0000256" key="9">
    <source>
        <dbReference type="SAM" id="MobiDB-lite"/>
    </source>
</evidence>
<dbReference type="Proteomes" id="UP000290289">
    <property type="component" value="Chromosome 2"/>
</dbReference>
<accession>A0A498KDS9</accession>
<comment type="similarity">
    <text evidence="2 8">Belongs to the MLO family.</text>
</comment>
<dbReference type="AlphaFoldDB" id="A0A498KDS9"/>
<dbReference type="InterPro" id="IPR004326">
    <property type="entry name" value="Mlo"/>
</dbReference>
<feature type="region of interest" description="Disordered" evidence="9">
    <location>
        <begin position="575"/>
        <end position="612"/>
    </location>
</feature>
<name>A0A498KDS9_MALDO</name>
<gene>
    <name evidence="8" type="primary">MLO</name>
    <name evidence="11" type="ORF">DVH24_017549</name>
</gene>
<organism evidence="11 12">
    <name type="scientific">Malus domestica</name>
    <name type="common">Apple</name>
    <name type="synonym">Pyrus malus</name>
    <dbReference type="NCBI Taxonomy" id="3750"/>
    <lineage>
        <taxon>Eukaryota</taxon>
        <taxon>Viridiplantae</taxon>
        <taxon>Streptophyta</taxon>
        <taxon>Embryophyta</taxon>
        <taxon>Tracheophyta</taxon>
        <taxon>Spermatophyta</taxon>
        <taxon>Magnoliopsida</taxon>
        <taxon>eudicotyledons</taxon>
        <taxon>Gunneridae</taxon>
        <taxon>Pentapetalae</taxon>
        <taxon>rosids</taxon>
        <taxon>fabids</taxon>
        <taxon>Rosales</taxon>
        <taxon>Rosaceae</taxon>
        <taxon>Amygdaloideae</taxon>
        <taxon>Maleae</taxon>
        <taxon>Malus</taxon>
    </lineage>
</organism>
<evidence type="ECO:0000256" key="7">
    <source>
        <dbReference type="ARBA" id="ARBA00023265"/>
    </source>
</evidence>
<dbReference type="EMBL" id="RDQH01000328">
    <property type="protein sequence ID" value="RXI05507.1"/>
    <property type="molecule type" value="Genomic_DNA"/>
</dbReference>
<keyword evidence="8" id="KW-0112">Calmodulin-binding</keyword>
<dbReference type="PANTHER" id="PTHR31942:SF74">
    <property type="entry name" value="MLO-LIKE PROTEIN 15"/>
    <property type="match status" value="1"/>
</dbReference>
<dbReference type="PANTHER" id="PTHR31942">
    <property type="entry name" value="MLO-LIKE PROTEIN 1"/>
    <property type="match status" value="1"/>
</dbReference>
<dbReference type="Pfam" id="PF03094">
    <property type="entry name" value="Mlo"/>
    <property type="match status" value="2"/>
</dbReference>
<feature type="transmembrane region" description="Helical" evidence="10">
    <location>
        <begin position="409"/>
        <end position="427"/>
    </location>
</feature>
<comment type="caution">
    <text evidence="11">The sequence shown here is derived from an EMBL/GenBank/DDBJ whole genome shotgun (WGS) entry which is preliminary data.</text>
</comment>
<reference evidence="11 12" key="1">
    <citation type="submission" date="2018-10" db="EMBL/GenBank/DDBJ databases">
        <title>A high-quality apple genome assembly.</title>
        <authorList>
            <person name="Hu J."/>
        </authorList>
    </citation>
    <scope>NUCLEOTIDE SEQUENCE [LARGE SCALE GENOMIC DNA]</scope>
    <source>
        <strain evidence="12">cv. HFTH1</strain>
        <tissue evidence="11">Young leaf</tissue>
    </source>
</reference>
<dbReference type="GO" id="GO:0016020">
    <property type="term" value="C:membrane"/>
    <property type="evidence" value="ECO:0007669"/>
    <property type="project" value="UniProtKB-SubCell"/>
</dbReference>
<keyword evidence="6 8" id="KW-0472">Membrane</keyword>
<keyword evidence="5 8" id="KW-1133">Transmembrane helix</keyword>
<evidence type="ECO:0000313" key="11">
    <source>
        <dbReference type="EMBL" id="RXI05507.1"/>
    </source>
</evidence>
<keyword evidence="12" id="KW-1185">Reference proteome</keyword>
<keyword evidence="7 8" id="KW-0568">Pathogenesis-related protein</keyword>
<comment type="domain">
    <text evidence="8">The C-terminus contains a calmodulin-binding domain, which binds calmodulin in a calcium-dependent fashion.</text>
</comment>
<evidence type="ECO:0000256" key="3">
    <source>
        <dbReference type="ARBA" id="ARBA00022692"/>
    </source>
</evidence>
<feature type="transmembrane region" description="Helical" evidence="10">
    <location>
        <begin position="288"/>
        <end position="307"/>
    </location>
</feature>
<feature type="transmembrane region" description="Helical" evidence="10">
    <location>
        <begin position="163"/>
        <end position="184"/>
    </location>
</feature>
<evidence type="ECO:0000256" key="4">
    <source>
        <dbReference type="ARBA" id="ARBA00022821"/>
    </source>
</evidence>
<feature type="compositionally biased region" description="Polar residues" evidence="9">
    <location>
        <begin position="578"/>
        <end position="592"/>
    </location>
</feature>
<comment type="subcellular location">
    <subcellularLocation>
        <location evidence="1 8">Membrane</location>
        <topology evidence="1 8">Multi-pass membrane protein</topology>
    </subcellularLocation>
</comment>
<comment type="function">
    <text evidence="8">May be involved in modulation of pathogen defense and leaf cell death.</text>
</comment>
<evidence type="ECO:0000256" key="8">
    <source>
        <dbReference type="RuleBase" id="RU280816"/>
    </source>
</evidence>
<keyword evidence="3 8" id="KW-0812">Transmembrane</keyword>
<evidence type="ECO:0000256" key="2">
    <source>
        <dbReference type="ARBA" id="ARBA00006574"/>
    </source>
</evidence>
<protein>
    <recommendedName>
        <fullName evidence="8">MLO-like protein</fullName>
    </recommendedName>
</protein>
<evidence type="ECO:0000256" key="1">
    <source>
        <dbReference type="ARBA" id="ARBA00004141"/>
    </source>
</evidence>
<sequence>MAEGGTTLEYTPTWVVALVSSVIYLKKHNQKPLFQALQKIKEGRSNSILFIHESILLNYLYDESNWWCAMHAELMLLGFISLLLTVFQGRIAKICITEKQAGQWLPCKKETTSTSTSAHFQTVFFPWSSAARRLLAEDSASTTSGSCSEGKVPLLSTTALHHLHIFIFVLAVVHVTFCVLTILFGGAKIRQWKLWEDSITKKEYNPQEVLTMKFTHVHDHDFIRGRFRGIGKNSAILGWLHAFFKQFYGSVTKTDYMTMRLGFISTHCKANPNFNFHKYMIRALEADFKRVVGISWYLWIFVVIFLLLNVSGWHAYFWIAFIPFILLLAVGTKLEHVISQLAHEVAEKHIAIEGDLVVQPSDDHFWFHRPRLVLLLVHIILFQNSFELAFFFWILVTFFFKIIKLKVKMLVLVDYFLIFHIWCFNLLQVQYKFHSCMMGELGYVIPRLLQYLATLRNCHTGELHCGQTHTHIEELLQQLHSFLCCSIHLMSSACNEIKMGSSFKKAIFEEHIQEGLVGWARSAKKNKALRNAANANGSGSGAGAGSTQVGVGVGLKEKEKEASATLELAQKLKVGNKEGSSLQRHDTTSTGAAVTAGEIEPQQPLIQQSKLQ</sequence>